<feature type="region of interest" description="Disordered" evidence="1">
    <location>
        <begin position="162"/>
        <end position="194"/>
    </location>
</feature>
<evidence type="ECO:0000313" key="2">
    <source>
        <dbReference type="EMBL" id="MFC6836682.1"/>
    </source>
</evidence>
<reference evidence="2 3" key="1">
    <citation type="journal article" date="2019" name="Int. J. Syst. Evol. Microbiol.">
        <title>The Global Catalogue of Microorganisms (GCM) 10K type strain sequencing project: providing services to taxonomists for standard genome sequencing and annotation.</title>
        <authorList>
            <consortium name="The Broad Institute Genomics Platform"/>
            <consortium name="The Broad Institute Genome Sequencing Center for Infectious Disease"/>
            <person name="Wu L."/>
            <person name="Ma J."/>
        </authorList>
    </citation>
    <scope>NUCLEOTIDE SEQUENCE [LARGE SCALE GENOMIC DNA]</scope>
    <source>
        <strain evidence="2 3">PSRA2</strain>
    </source>
</reference>
<dbReference type="RefSeq" id="WP_304448363.1">
    <property type="nucleotide sequence ID" value="NZ_JARRAH010000001.1"/>
</dbReference>
<sequence>MTDLNDAVLDEAEHRGKYLLPRELLTMVEYHHGEGTPGVDREHFVAYTEALDERTDAIDHETFESTLDDQLTDEESWVDEEAVYELPSGRISAYPARFHETLAGSNDPRAYLRFLQADSSFEPNTTGTTTGVPEGQLVDVMSVVGHVTPDEAKAAIERLREEGEVVEDADQHPDANVYLDEQTEYDREEMVDKE</sequence>
<dbReference type="AlphaFoldDB" id="A0ABD5UBR8"/>
<accession>A0ABD5UBR8</accession>
<gene>
    <name evidence="2" type="ORF">ACFQHK_09170</name>
</gene>
<comment type="caution">
    <text evidence="2">The sequence shown here is derived from an EMBL/GenBank/DDBJ whole genome shotgun (WGS) entry which is preliminary data.</text>
</comment>
<protein>
    <submittedName>
        <fullName evidence="2">Uncharacterized protein</fullName>
    </submittedName>
</protein>
<keyword evidence="3" id="KW-1185">Reference proteome</keyword>
<evidence type="ECO:0000256" key="1">
    <source>
        <dbReference type="SAM" id="MobiDB-lite"/>
    </source>
</evidence>
<name>A0ABD5UBR8_9EURY</name>
<feature type="compositionally biased region" description="Basic and acidic residues" evidence="1">
    <location>
        <begin position="162"/>
        <end position="173"/>
    </location>
</feature>
<dbReference type="EMBL" id="JBHSXM010000001">
    <property type="protein sequence ID" value="MFC6836682.1"/>
    <property type="molecule type" value="Genomic_DNA"/>
</dbReference>
<evidence type="ECO:0000313" key="3">
    <source>
        <dbReference type="Proteomes" id="UP001596406"/>
    </source>
</evidence>
<organism evidence="2 3">
    <name type="scientific">Halomarina ordinaria</name>
    <dbReference type="NCBI Taxonomy" id="3033939"/>
    <lineage>
        <taxon>Archaea</taxon>
        <taxon>Methanobacteriati</taxon>
        <taxon>Methanobacteriota</taxon>
        <taxon>Stenosarchaea group</taxon>
        <taxon>Halobacteria</taxon>
        <taxon>Halobacteriales</taxon>
        <taxon>Natronomonadaceae</taxon>
        <taxon>Halomarina</taxon>
    </lineage>
</organism>
<proteinExistence type="predicted"/>
<dbReference type="Proteomes" id="UP001596406">
    <property type="component" value="Unassembled WGS sequence"/>
</dbReference>
<feature type="compositionally biased region" description="Basic and acidic residues" evidence="1">
    <location>
        <begin position="184"/>
        <end position="194"/>
    </location>
</feature>